<gene>
    <name evidence="2" type="ORF">CWI36_0697p0020</name>
</gene>
<name>A0A4Q9LB29_9MICR</name>
<accession>A0A4Q9LB29</accession>
<comment type="caution">
    <text evidence="2">The sequence shown here is derived from an EMBL/GenBank/DDBJ whole genome shotgun (WGS) entry which is preliminary data.</text>
</comment>
<keyword evidence="1" id="KW-1133">Transmembrane helix</keyword>
<evidence type="ECO:0000256" key="1">
    <source>
        <dbReference type="SAM" id="Phobius"/>
    </source>
</evidence>
<keyword evidence="1" id="KW-0472">Membrane</keyword>
<dbReference type="AlphaFoldDB" id="A0A4Q9LB29"/>
<keyword evidence="1" id="KW-0812">Transmembrane</keyword>
<organism evidence="2 3">
    <name type="scientific">Hamiltosporidium magnivora</name>
    <dbReference type="NCBI Taxonomy" id="148818"/>
    <lineage>
        <taxon>Eukaryota</taxon>
        <taxon>Fungi</taxon>
        <taxon>Fungi incertae sedis</taxon>
        <taxon>Microsporidia</taxon>
        <taxon>Dubosqiidae</taxon>
        <taxon>Hamiltosporidium</taxon>
    </lineage>
</organism>
<evidence type="ECO:0000313" key="2">
    <source>
        <dbReference type="EMBL" id="TBU04924.1"/>
    </source>
</evidence>
<feature type="transmembrane region" description="Helical" evidence="1">
    <location>
        <begin position="23"/>
        <end position="43"/>
    </location>
</feature>
<sequence>MPQYIYFKNAKSLNSEKTYCNSFVFLIYFPCWVYATTVSFFVFNNENSIKNVNTGSSSSYIIELQPKPTDWFIEEDKISLFKNNILCFKSGEETKYYNPTILTIPCPNKILLNPIFSKTSFESKQTNIKIFLKDVSYSALLLFLKLIDHPDIIINQIKIQEFIDILMIISVLDIEKSKERNIFLKELFRNFMFAIENGNEYFNFEKYCESYHYKHIKKSVLMDLLIFFIEFITFNDKSAQRYIVLSGKKLGFNCDTKYFTSYNLFKKAIKDEINLCLDEISLQILFRMMNIKHLMNIWKFIVNIIRLDLLYLIFSNEEICNKAILLFSYKIFQTEKLYIRYNKNLSNFLFKQTKINIFWENLKVIKLESNFTIEELNKVLGLCGYIQKLTLMIEPLNFEKLSLLVDFTVKNPDKICKAIKSNYDYINSEHNSLLLIPNNLLCYVKIIEDGSSNTVTPQFLHRHEYNYTHIEDTKFATNFLLFECSKIRSLKLRFQNNSVPFKFRKLDFTSLRYFKSIKYFLVQNIVICNELLMYVLESNTMVLLKIVGFVCAYNGKCFEKNNIINTKLQSLYIINPLVFIDTSLLIYLRNFKSVADLKFENVFVESSPSYSKRIYQYIFGSKEKIDKKIEEKINLKRLEIIDVLVVDNSNILYLLSKTYDFSALIKLTYRVNILIETEYFFFSNMERLEVITIDVRNPNEYINLKRLFNNRNLFSTVAMLYVYVSKIQKEDIEFFKSFRNLTFLCLSCAQMDQEIVSKLKKNDFFHVKLKIILPIQNKQLQEIKNYMETEFGIYSLEVK</sequence>
<keyword evidence="3" id="KW-1185">Reference proteome</keyword>
<dbReference type="VEuPathDB" id="MicrosporidiaDB:CWI36_0697p0020"/>
<dbReference type="Proteomes" id="UP000291404">
    <property type="component" value="Unassembled WGS sequence"/>
</dbReference>
<dbReference type="VEuPathDB" id="MicrosporidiaDB:CWI39_1139p0020"/>
<reference evidence="2 3" key="1">
    <citation type="submission" date="2017-12" db="EMBL/GenBank/DDBJ databases">
        <authorList>
            <person name="Pombert J.-F."/>
            <person name="Haag K.L."/>
            <person name="Ebert D."/>
        </authorList>
    </citation>
    <scope>NUCLEOTIDE SEQUENCE [LARGE SCALE GENOMIC DNA]</scope>
    <source>
        <strain evidence="2">BE-OM-2</strain>
    </source>
</reference>
<protein>
    <submittedName>
        <fullName evidence="2">Uncharacterized protein</fullName>
    </submittedName>
</protein>
<evidence type="ECO:0000313" key="3">
    <source>
        <dbReference type="Proteomes" id="UP000291404"/>
    </source>
</evidence>
<proteinExistence type="predicted"/>
<dbReference type="EMBL" id="PITI01000697">
    <property type="protein sequence ID" value="TBU04924.1"/>
    <property type="molecule type" value="Genomic_DNA"/>
</dbReference>